<name>A0ACB9YJ08_9PEZI</name>
<evidence type="ECO:0000313" key="1">
    <source>
        <dbReference type="EMBL" id="KAI4858845.1"/>
    </source>
</evidence>
<keyword evidence="2" id="KW-1185">Reference proteome</keyword>
<comment type="caution">
    <text evidence="1">The sequence shown here is derived from an EMBL/GenBank/DDBJ whole genome shotgun (WGS) entry which is preliminary data.</text>
</comment>
<organism evidence="1 2">
    <name type="scientific">Hypoxylon rubiginosum</name>
    <dbReference type="NCBI Taxonomy" id="110542"/>
    <lineage>
        <taxon>Eukaryota</taxon>
        <taxon>Fungi</taxon>
        <taxon>Dikarya</taxon>
        <taxon>Ascomycota</taxon>
        <taxon>Pezizomycotina</taxon>
        <taxon>Sordariomycetes</taxon>
        <taxon>Xylariomycetidae</taxon>
        <taxon>Xylariales</taxon>
        <taxon>Hypoxylaceae</taxon>
        <taxon>Hypoxylon</taxon>
    </lineage>
</organism>
<reference evidence="1 2" key="1">
    <citation type="journal article" date="2022" name="New Phytol.">
        <title>Ecological generalism drives hyperdiversity of secondary metabolite gene clusters in xylarialean endophytes.</title>
        <authorList>
            <person name="Franco M.E.E."/>
            <person name="Wisecaver J.H."/>
            <person name="Arnold A.E."/>
            <person name="Ju Y.M."/>
            <person name="Slot J.C."/>
            <person name="Ahrendt S."/>
            <person name="Moore L.P."/>
            <person name="Eastman K.E."/>
            <person name="Scott K."/>
            <person name="Konkel Z."/>
            <person name="Mondo S.J."/>
            <person name="Kuo A."/>
            <person name="Hayes R.D."/>
            <person name="Haridas S."/>
            <person name="Andreopoulos B."/>
            <person name="Riley R."/>
            <person name="LaButti K."/>
            <person name="Pangilinan J."/>
            <person name="Lipzen A."/>
            <person name="Amirebrahimi M."/>
            <person name="Yan J."/>
            <person name="Adam C."/>
            <person name="Keymanesh K."/>
            <person name="Ng V."/>
            <person name="Louie K."/>
            <person name="Northen T."/>
            <person name="Drula E."/>
            <person name="Henrissat B."/>
            <person name="Hsieh H.M."/>
            <person name="Youens-Clark K."/>
            <person name="Lutzoni F."/>
            <person name="Miadlikowska J."/>
            <person name="Eastwood D.C."/>
            <person name="Hamelin R.C."/>
            <person name="Grigoriev I.V."/>
            <person name="U'Ren J.M."/>
        </authorList>
    </citation>
    <scope>NUCLEOTIDE SEQUENCE [LARGE SCALE GENOMIC DNA]</scope>
    <source>
        <strain evidence="1 2">CBS 119005</strain>
    </source>
</reference>
<accession>A0ACB9YJ08</accession>
<sequence>MSHSPEPGLAQDAPHRYWEKAFNGLDDEVKKRVTKLKKSFNNDTEKALKRLAGRKSSTETVEQLHALTQVYQHLSIKRKGDIQRLDMTSKKQLDDDTIARISDILYEARQSRLNDSGNNKSEELDELLALCQERQKLSKVKKWEFEFLGKSYSVHDLWIKVINKLDALKAPIDLATQADPTAGLVWSVVKVFLEFAILVEDVAGSILTGIEKALGAIQRGSIYERQIQAIQQDPTRAYHSHILTFESTLISVYTRIFEFFSKAAAALEKNKVSYWRAFWDHDDIMEFEADILKDEEALHHNSSLSAMITQNALLADVTRMVSELKSQLSDNAKLRERRDLNLSREATLRWLSGLPVEDHHKEAHERWTKNTGDWIFKRDEYSRLIEEDGPRLLWIKGIPGAGKTVLISHVIDHYLQQTSGGIENDQQENNEITLTSVDKESEAAEKFQLTYFYCKRDVTERRTSESIFRSFIKQLAIKYYPIPESIHQLYAKINNPSSFTKKVYPEQYRKILEGLIPKTTDTIIILDALDECMLDTDDEESKKDMTAVLETLGYLLNSGLPVKIIVTSRYNETIEASLLDKYHIEISPKDNWNDIRSMIRSRMEQPGKLNEEITKELRKKIMREFKKKSRGMWVTYLSSPASFAFELTQLTI</sequence>
<evidence type="ECO:0000313" key="2">
    <source>
        <dbReference type="Proteomes" id="UP001497700"/>
    </source>
</evidence>
<dbReference type="Proteomes" id="UP001497700">
    <property type="component" value="Unassembled WGS sequence"/>
</dbReference>
<protein>
    <submittedName>
        <fullName evidence="1">Uncharacterized protein</fullName>
    </submittedName>
</protein>
<dbReference type="EMBL" id="MU393680">
    <property type="protein sequence ID" value="KAI4858845.1"/>
    <property type="molecule type" value="Genomic_DNA"/>
</dbReference>
<gene>
    <name evidence="1" type="ORF">F4820DRAFT_200125</name>
</gene>
<proteinExistence type="predicted"/>